<dbReference type="Proteomes" id="UP000243451">
    <property type="component" value="Unassembled WGS sequence"/>
</dbReference>
<dbReference type="OrthoDB" id="1014694at2"/>
<dbReference type="EMBL" id="PPSK01000002">
    <property type="protein sequence ID" value="POB05683.1"/>
    <property type="molecule type" value="Genomic_DNA"/>
</dbReference>
<accession>A0A2P4EYX6</accession>
<dbReference type="PROSITE" id="PS51257">
    <property type="entry name" value="PROKAR_LIPOPROTEIN"/>
    <property type="match status" value="1"/>
</dbReference>
<keyword evidence="3" id="KW-1185">Reference proteome</keyword>
<sequence>MNKRTIFALLTLAAMLTGCAVQPYDYTAFRESKPRSILVLPPVNESLDVSASYSFLTQVSYPLAESGYYVFPVAVVEETFRENGMTDPQEIHSLPLDKLNDVFGADSILYINITQYGTSYQLIASDTRVTAEASLVDSRTGQLLWKGAATASSTEQSNNSGGDLVSMLVVALVDQVINTSVDRSYQISGLTSFRLLSSNVQNGILPGPRARDQQRQ</sequence>
<evidence type="ECO:0000256" key="1">
    <source>
        <dbReference type="SAM" id="SignalP"/>
    </source>
</evidence>
<name>A0A2P4EYX6_9GAMM</name>
<reference evidence="2 3" key="1">
    <citation type="submission" date="2018-01" db="EMBL/GenBank/DDBJ databases">
        <title>Draft genome of the type strain Pseudomonas oceani DSM 100277 isolated from the deep water in Okinawa trough, northwestern Pacific Ocean.</title>
        <authorList>
            <person name="Gomila M."/>
            <person name="Mulet M."/>
            <person name="Garcia-Valdes E."/>
            <person name="Lalucat J."/>
        </authorList>
    </citation>
    <scope>NUCLEOTIDE SEQUENCE [LARGE SCALE GENOMIC DNA]</scope>
    <source>
        <strain evidence="2 3">DSM 100277</strain>
    </source>
</reference>
<keyword evidence="1" id="KW-0732">Signal</keyword>
<evidence type="ECO:0000313" key="2">
    <source>
        <dbReference type="EMBL" id="POB05683.1"/>
    </source>
</evidence>
<dbReference type="Pfam" id="PF05643">
    <property type="entry name" value="GNA1162-like"/>
    <property type="match status" value="1"/>
</dbReference>
<evidence type="ECO:0000313" key="3">
    <source>
        <dbReference type="Proteomes" id="UP000243451"/>
    </source>
</evidence>
<dbReference type="InterPro" id="IPR008517">
    <property type="entry name" value="GNA1162-like"/>
</dbReference>
<feature type="signal peptide" evidence="1">
    <location>
        <begin position="1"/>
        <end position="23"/>
    </location>
</feature>
<evidence type="ECO:0008006" key="4">
    <source>
        <dbReference type="Google" id="ProtNLM"/>
    </source>
</evidence>
<dbReference type="Gene3D" id="3.40.50.10610">
    <property type="entry name" value="ABC-type transport auxiliary lipoprotein component"/>
    <property type="match status" value="1"/>
</dbReference>
<proteinExistence type="predicted"/>
<gene>
    <name evidence="2" type="ORF">C1949_03055</name>
</gene>
<protein>
    <recommendedName>
        <fullName evidence="4">Lipoprotein</fullName>
    </recommendedName>
</protein>
<dbReference type="AlphaFoldDB" id="A0A2P4EYX6"/>
<dbReference type="RefSeq" id="WP_104737009.1">
    <property type="nucleotide sequence ID" value="NZ_BMHR01000004.1"/>
</dbReference>
<comment type="caution">
    <text evidence="2">The sequence shown here is derived from an EMBL/GenBank/DDBJ whole genome shotgun (WGS) entry which is preliminary data.</text>
</comment>
<feature type="chain" id="PRO_5015117528" description="Lipoprotein" evidence="1">
    <location>
        <begin position="24"/>
        <end position="216"/>
    </location>
</feature>
<organism evidence="2 3">
    <name type="scientific">Halopseudomonas oceani</name>
    <dbReference type="NCBI Taxonomy" id="1708783"/>
    <lineage>
        <taxon>Bacteria</taxon>
        <taxon>Pseudomonadati</taxon>
        <taxon>Pseudomonadota</taxon>
        <taxon>Gammaproteobacteria</taxon>
        <taxon>Pseudomonadales</taxon>
        <taxon>Pseudomonadaceae</taxon>
        <taxon>Halopseudomonas</taxon>
    </lineage>
</organism>